<dbReference type="Gene3D" id="1.10.260.40">
    <property type="entry name" value="lambda repressor-like DNA-binding domains"/>
    <property type="match status" value="1"/>
</dbReference>
<dbReference type="SUPFAM" id="SSF47413">
    <property type="entry name" value="lambda repressor-like DNA-binding domains"/>
    <property type="match status" value="1"/>
</dbReference>
<dbReference type="RefSeq" id="WP_139629774.1">
    <property type="nucleotide sequence ID" value="NZ_VDLX02000002.1"/>
</dbReference>
<evidence type="ECO:0000313" key="2">
    <source>
        <dbReference type="Proteomes" id="UP000312512"/>
    </source>
</evidence>
<name>A0A5C4WSU4_9ACTN</name>
<dbReference type="OrthoDB" id="3213425at2"/>
<dbReference type="SMART" id="SM00530">
    <property type="entry name" value="HTH_XRE"/>
    <property type="match status" value="1"/>
</dbReference>
<dbReference type="InterPro" id="IPR010982">
    <property type="entry name" value="Lambda_DNA-bd_dom_sf"/>
</dbReference>
<dbReference type="PROSITE" id="PS50943">
    <property type="entry name" value="HTH_CROC1"/>
    <property type="match status" value="1"/>
</dbReference>
<dbReference type="Proteomes" id="UP000312512">
    <property type="component" value="Unassembled WGS sequence"/>
</dbReference>
<dbReference type="EMBL" id="VDLX02000002">
    <property type="protein sequence ID" value="KAB8196713.1"/>
    <property type="molecule type" value="Genomic_DNA"/>
</dbReference>
<reference evidence="1 2" key="1">
    <citation type="submission" date="2019-10" db="EMBL/GenBank/DDBJ databases">
        <title>Nonomuraea sp. nov., isolated from Phyllanthus amarus.</title>
        <authorList>
            <person name="Klykleung N."/>
            <person name="Tanasupawat S."/>
        </authorList>
    </citation>
    <scope>NUCLEOTIDE SEQUENCE [LARGE SCALE GENOMIC DNA]</scope>
    <source>
        <strain evidence="1 2">PA1-10</strain>
    </source>
</reference>
<protein>
    <submittedName>
        <fullName evidence="1">Helix-turn-helix domain-containing protein</fullName>
    </submittedName>
</protein>
<comment type="caution">
    <text evidence="1">The sequence shown here is derived from an EMBL/GenBank/DDBJ whole genome shotgun (WGS) entry which is preliminary data.</text>
</comment>
<evidence type="ECO:0000313" key="1">
    <source>
        <dbReference type="EMBL" id="KAB8196713.1"/>
    </source>
</evidence>
<dbReference type="InterPro" id="IPR001387">
    <property type="entry name" value="Cro/C1-type_HTH"/>
</dbReference>
<gene>
    <name evidence="1" type="ORF">FH608_008395</name>
</gene>
<dbReference type="CDD" id="cd00093">
    <property type="entry name" value="HTH_XRE"/>
    <property type="match status" value="1"/>
</dbReference>
<dbReference type="Pfam" id="PF13560">
    <property type="entry name" value="HTH_31"/>
    <property type="match status" value="1"/>
</dbReference>
<keyword evidence="2" id="KW-1185">Reference proteome</keyword>
<dbReference type="GO" id="GO:0003677">
    <property type="term" value="F:DNA binding"/>
    <property type="evidence" value="ECO:0007669"/>
    <property type="project" value="InterPro"/>
</dbReference>
<sequence>MEAPELPLPDLLKYLRDAAGMTQQQLADELCALTGTFTLTRHEVGRWEQGRVRPRAWLPALASLLDVDLETLRRAPGRRPSGAPDADPCNDVEQVSEVLRRTLLRKGIAAVSIPVIGLHRDHRVIQALDAIADDHVGGVMDSIGELIDHYALTICALPPADVYDELLAVRSYANSILDRAGSMSSRTDLTLATGRLSHLLAVAACDMGEHATARVWCSDAERRSRDVNHPELAAWSALTGAMIAWYQGQPRQSATLSAKGRHSAPEGTVVYAKLASQEMRAAAMAGDVDRMTRARHRAGRAIAALPSDTPITGAFSIALAEDPPYTATSLVFLGRCQEAVAATNRVIQTVYQPEARQRGEHPSGYARALLILALAEAGPGRLDESLTAGHAALTGSRPAWPTMVLAGQLDRVLTRDFPDARETADYHARYLEVAGVPAERRSQTPGPEGSHT</sequence>
<accession>A0A5C4WSU4</accession>
<proteinExistence type="predicted"/>
<organism evidence="1 2">
    <name type="scientific">Nonomuraea phyllanthi</name>
    <dbReference type="NCBI Taxonomy" id="2219224"/>
    <lineage>
        <taxon>Bacteria</taxon>
        <taxon>Bacillati</taxon>
        <taxon>Actinomycetota</taxon>
        <taxon>Actinomycetes</taxon>
        <taxon>Streptosporangiales</taxon>
        <taxon>Streptosporangiaceae</taxon>
        <taxon>Nonomuraea</taxon>
    </lineage>
</organism>
<dbReference type="AlphaFoldDB" id="A0A5C4WSU4"/>